<dbReference type="Gene3D" id="1.10.10.10">
    <property type="entry name" value="Winged helix-like DNA-binding domain superfamily/Winged helix DNA-binding domain"/>
    <property type="match status" value="1"/>
</dbReference>
<dbReference type="PANTHER" id="PTHR33169:SF14">
    <property type="entry name" value="TRANSCRIPTIONAL REGULATOR RV3488"/>
    <property type="match status" value="1"/>
</dbReference>
<dbReference type="Pfam" id="PF03551">
    <property type="entry name" value="PadR"/>
    <property type="match status" value="1"/>
</dbReference>
<dbReference type="OrthoDB" id="9808017at2"/>
<dbReference type="EMBL" id="PPSL01000001">
    <property type="protein sequence ID" value="PQJ13164.1"/>
    <property type="molecule type" value="Genomic_DNA"/>
</dbReference>
<dbReference type="PANTHER" id="PTHR33169">
    <property type="entry name" value="PADR-FAMILY TRANSCRIPTIONAL REGULATOR"/>
    <property type="match status" value="1"/>
</dbReference>
<dbReference type="AlphaFoldDB" id="A0A2S7T2I1"/>
<gene>
    <name evidence="2" type="ORF">CJD36_003325</name>
</gene>
<feature type="domain" description="Transcription regulator PadR N-terminal" evidence="1">
    <location>
        <begin position="15"/>
        <end position="88"/>
    </location>
</feature>
<organism evidence="2 3">
    <name type="scientific">Flavipsychrobacter stenotrophus</name>
    <dbReference type="NCBI Taxonomy" id="2077091"/>
    <lineage>
        <taxon>Bacteria</taxon>
        <taxon>Pseudomonadati</taxon>
        <taxon>Bacteroidota</taxon>
        <taxon>Chitinophagia</taxon>
        <taxon>Chitinophagales</taxon>
        <taxon>Chitinophagaceae</taxon>
        <taxon>Flavipsychrobacter</taxon>
    </lineage>
</organism>
<evidence type="ECO:0000313" key="3">
    <source>
        <dbReference type="Proteomes" id="UP000239872"/>
    </source>
</evidence>
<dbReference type="SUPFAM" id="SSF46785">
    <property type="entry name" value="Winged helix' DNA-binding domain"/>
    <property type="match status" value="1"/>
</dbReference>
<evidence type="ECO:0000259" key="1">
    <source>
        <dbReference type="Pfam" id="PF03551"/>
    </source>
</evidence>
<name>A0A2S7T2I1_9BACT</name>
<proteinExistence type="predicted"/>
<comment type="caution">
    <text evidence="2">The sequence shown here is derived from an EMBL/GenBank/DDBJ whole genome shotgun (WGS) entry which is preliminary data.</text>
</comment>
<reference evidence="2 3" key="1">
    <citation type="submission" date="2018-01" db="EMBL/GenBank/DDBJ databases">
        <title>A novel member of the phylum Bacteroidetes isolated from glacier ice.</title>
        <authorList>
            <person name="Liu Q."/>
            <person name="Xin Y.-H."/>
        </authorList>
    </citation>
    <scope>NUCLEOTIDE SEQUENCE [LARGE SCALE GENOMIC DNA]</scope>
    <source>
        <strain evidence="2 3">RB1R16</strain>
    </source>
</reference>
<accession>A0A2S7T2I1</accession>
<dbReference type="InterPro" id="IPR036388">
    <property type="entry name" value="WH-like_DNA-bd_sf"/>
</dbReference>
<protein>
    <submittedName>
        <fullName evidence="2">PadR family transcriptional regulator</fullName>
    </submittedName>
</protein>
<evidence type="ECO:0000313" key="2">
    <source>
        <dbReference type="EMBL" id="PQJ13164.1"/>
    </source>
</evidence>
<dbReference type="InterPro" id="IPR005149">
    <property type="entry name" value="Tscrpt_reg_PadR_N"/>
</dbReference>
<dbReference type="InterPro" id="IPR036390">
    <property type="entry name" value="WH_DNA-bd_sf"/>
</dbReference>
<sequence>MNQSELLKGTLGTIILRLLEQRDRMYGYEITQMVKEMSDGTILVKEGSLYPALHKLEAEGLVTAEEVFIGKRVRKYYSLTQPGKSAAQKSVDELLAFLNTIHSLVTSEPLTSYAAAN</sequence>
<dbReference type="Proteomes" id="UP000239872">
    <property type="component" value="Unassembled WGS sequence"/>
</dbReference>
<dbReference type="InterPro" id="IPR052509">
    <property type="entry name" value="Metal_resp_DNA-bind_regulator"/>
</dbReference>
<keyword evidence="3" id="KW-1185">Reference proteome</keyword>